<dbReference type="InterPro" id="IPR011990">
    <property type="entry name" value="TPR-like_helical_dom_sf"/>
</dbReference>
<organism evidence="2 3">
    <name type="scientific">Sphingomonas parapaucimobilis NBRC 15100</name>
    <dbReference type="NCBI Taxonomy" id="1219049"/>
    <lineage>
        <taxon>Bacteria</taxon>
        <taxon>Pseudomonadati</taxon>
        <taxon>Pseudomonadota</taxon>
        <taxon>Alphaproteobacteria</taxon>
        <taxon>Sphingomonadales</taxon>
        <taxon>Sphingomonadaceae</taxon>
        <taxon>Sphingomonas</taxon>
    </lineage>
</organism>
<evidence type="ECO:0008006" key="4">
    <source>
        <dbReference type="Google" id="ProtNLM"/>
    </source>
</evidence>
<comment type="caution">
    <text evidence="2">The sequence shown here is derived from an EMBL/GenBank/DDBJ whole genome shotgun (WGS) entry which is preliminary data.</text>
</comment>
<feature type="chain" id="PRO_5001981829" description="Tetratricopeptide repeat protein" evidence="1">
    <location>
        <begin position="22"/>
        <end position="119"/>
    </location>
</feature>
<proteinExistence type="predicted"/>
<protein>
    <recommendedName>
        <fullName evidence="4">Tetratricopeptide repeat protein</fullName>
    </recommendedName>
</protein>
<evidence type="ECO:0000313" key="2">
    <source>
        <dbReference type="EMBL" id="GAM00783.1"/>
    </source>
</evidence>
<sequence>MRGLFSVLLVAAAGMATPAMAQDSWPQRTGFQEIAAGNFTAAERTLLAERRTDPNSPELMLNLAAVYAKTGRAADARALYDAVLQEKAIAMDMPSGAILSSHTVARTGLRHLPQAIAAR</sequence>
<feature type="signal peptide" evidence="1">
    <location>
        <begin position="1"/>
        <end position="21"/>
    </location>
</feature>
<dbReference type="Proteomes" id="UP000032305">
    <property type="component" value="Unassembled WGS sequence"/>
</dbReference>
<dbReference type="AlphaFoldDB" id="A0A0A1W643"/>
<name>A0A0A1W643_9SPHN</name>
<evidence type="ECO:0000256" key="1">
    <source>
        <dbReference type="SAM" id="SignalP"/>
    </source>
</evidence>
<reference evidence="2 3" key="1">
    <citation type="submission" date="2014-11" db="EMBL/GenBank/DDBJ databases">
        <title>Whole genome shotgun sequence of Sphingomonas parapaucimobilis NBRC 15100.</title>
        <authorList>
            <person name="Katano-Makiyama Y."/>
            <person name="Hosoyama A."/>
            <person name="Hashimoto M."/>
            <person name="Hosoyama Y."/>
            <person name="Noguchi M."/>
            <person name="Numata M."/>
            <person name="Tsuchikane K."/>
            <person name="Hirakata S."/>
            <person name="Uohara A."/>
            <person name="Shimodaira J."/>
            <person name="Ohji S."/>
            <person name="Ichikawa N."/>
            <person name="Kimura A."/>
            <person name="Yamazoe A."/>
            <person name="Fujita N."/>
        </authorList>
    </citation>
    <scope>NUCLEOTIDE SEQUENCE [LARGE SCALE GENOMIC DNA]</scope>
    <source>
        <strain evidence="2 3">NBRC 15100</strain>
    </source>
</reference>
<keyword evidence="1" id="KW-0732">Signal</keyword>
<dbReference type="EMBL" id="BBPI01000035">
    <property type="protein sequence ID" value="GAM00783.1"/>
    <property type="molecule type" value="Genomic_DNA"/>
</dbReference>
<dbReference type="Gene3D" id="1.25.40.10">
    <property type="entry name" value="Tetratricopeptide repeat domain"/>
    <property type="match status" value="1"/>
</dbReference>
<keyword evidence="3" id="KW-1185">Reference proteome</keyword>
<dbReference type="eggNOG" id="ENOG5031BPF">
    <property type="taxonomic scope" value="Bacteria"/>
</dbReference>
<evidence type="ECO:0000313" key="3">
    <source>
        <dbReference type="Proteomes" id="UP000032305"/>
    </source>
</evidence>
<dbReference type="RefSeq" id="WP_042486241.1">
    <property type="nucleotide sequence ID" value="NZ_BBPI01000035.1"/>
</dbReference>
<dbReference type="Pfam" id="PF13432">
    <property type="entry name" value="TPR_16"/>
    <property type="match status" value="1"/>
</dbReference>
<gene>
    <name evidence="2" type="ORF">SP5_035_01860</name>
</gene>
<dbReference type="SUPFAM" id="SSF48452">
    <property type="entry name" value="TPR-like"/>
    <property type="match status" value="1"/>
</dbReference>
<accession>A0A0A1W643</accession>